<dbReference type="InterPro" id="IPR001633">
    <property type="entry name" value="EAL_dom"/>
</dbReference>
<dbReference type="NCBIfam" id="TIGR00254">
    <property type="entry name" value="GGDEF"/>
    <property type="match status" value="1"/>
</dbReference>
<dbReference type="SMART" id="SM00267">
    <property type="entry name" value="GGDEF"/>
    <property type="match status" value="1"/>
</dbReference>
<dbReference type="AlphaFoldDB" id="A0A1D9GP31"/>
<proteinExistence type="predicted"/>
<keyword evidence="1" id="KW-0472">Membrane</keyword>
<dbReference type="InterPro" id="IPR000160">
    <property type="entry name" value="GGDEF_dom"/>
</dbReference>
<dbReference type="EMBL" id="CP017715">
    <property type="protein sequence ID" value="AOY89396.1"/>
    <property type="molecule type" value="Genomic_DNA"/>
</dbReference>
<name>A0A1D9GP31_9GAMM</name>
<dbReference type="Gene3D" id="3.30.450.20">
    <property type="entry name" value="PAS domain"/>
    <property type="match status" value="1"/>
</dbReference>
<evidence type="ECO:0000256" key="1">
    <source>
        <dbReference type="SAM" id="Phobius"/>
    </source>
</evidence>
<reference evidence="4 5" key="1">
    <citation type="submission" date="2016-10" db="EMBL/GenBank/DDBJ databases">
        <title>Marinobacter salinus sp. nov., a moderately halophilic bacterium isolated from a tidal flat environment.</title>
        <authorList>
            <person name="Park S.-J."/>
        </authorList>
    </citation>
    <scope>NUCLEOTIDE SEQUENCE [LARGE SCALE GENOMIC DNA]</scope>
    <source>
        <strain evidence="4 5">Hb8</strain>
    </source>
</reference>
<dbReference type="InterPro" id="IPR029787">
    <property type="entry name" value="Nucleotide_cyclase"/>
</dbReference>
<dbReference type="PANTHER" id="PTHR44757:SF2">
    <property type="entry name" value="BIOFILM ARCHITECTURE MAINTENANCE PROTEIN MBAA"/>
    <property type="match status" value="1"/>
</dbReference>
<evidence type="ECO:0000313" key="5">
    <source>
        <dbReference type="Proteomes" id="UP000177445"/>
    </source>
</evidence>
<dbReference type="SUPFAM" id="SSF55073">
    <property type="entry name" value="Nucleotide cyclase"/>
    <property type="match status" value="1"/>
</dbReference>
<evidence type="ECO:0000259" key="3">
    <source>
        <dbReference type="PROSITE" id="PS50887"/>
    </source>
</evidence>
<accession>A0A1D9GP31</accession>
<dbReference type="InterPro" id="IPR035919">
    <property type="entry name" value="EAL_sf"/>
</dbReference>
<dbReference type="CDD" id="cd01948">
    <property type="entry name" value="EAL"/>
    <property type="match status" value="1"/>
</dbReference>
<dbReference type="Pfam" id="PF00990">
    <property type="entry name" value="GGDEF"/>
    <property type="match status" value="1"/>
</dbReference>
<dbReference type="PROSITE" id="PS50883">
    <property type="entry name" value="EAL"/>
    <property type="match status" value="1"/>
</dbReference>
<keyword evidence="1" id="KW-1133">Transmembrane helix</keyword>
<dbReference type="Gene3D" id="3.20.20.450">
    <property type="entry name" value="EAL domain"/>
    <property type="match status" value="1"/>
</dbReference>
<dbReference type="SMART" id="SM00052">
    <property type="entry name" value="EAL"/>
    <property type="match status" value="1"/>
</dbReference>
<feature type="domain" description="EAL" evidence="2">
    <location>
        <begin position="517"/>
        <end position="769"/>
    </location>
</feature>
<dbReference type="SUPFAM" id="SSF141868">
    <property type="entry name" value="EAL domain-like"/>
    <property type="match status" value="1"/>
</dbReference>
<dbReference type="Proteomes" id="UP000177445">
    <property type="component" value="Chromosome"/>
</dbReference>
<gene>
    <name evidence="4" type="ORF">BKP64_15155</name>
</gene>
<evidence type="ECO:0000313" key="4">
    <source>
        <dbReference type="EMBL" id="AOY89396.1"/>
    </source>
</evidence>
<dbReference type="STRING" id="1874317.BKP64_15155"/>
<feature type="transmembrane region" description="Helical" evidence="1">
    <location>
        <begin position="12"/>
        <end position="33"/>
    </location>
</feature>
<dbReference type="OrthoDB" id="5777683at2"/>
<dbReference type="Gene3D" id="3.30.70.270">
    <property type="match status" value="1"/>
</dbReference>
<sequence length="798" mass="88367">MQQKPASSLSAVQVAMLALGALTVVFIWALFVYQTTTSRTEALEARQSEHRNLALVVSESLKQMTERAKIMGSLVIDDPKQELAGFERLLALLAEDPVFNRLSIYDGNGTLLYASHPDSARTNLSSWLLQLELHLENYGFVPQLPLRSEDPESDRDTPGWRLPFLVPAGERVPAGLARLILIELDIGYLAGLLQHVELGPKGFIQVLDAQGDEWMRADTSGVIVGGIPVPRIQPALNGRVNSGQSTFQQGDERYQYVFVTRAIHGFTVSVTQPYGEILGPLRSDQRKQLVLNIVMTLLVGAIVFWLVRALKQQQSVLHALQLSEQKNQQLIERLESEHARSSRAASIDHLSGLYNRRQFLDIASDTLGDQRLNRRLAALMFIDLDRFKSINDSLGHQVGDLLLQAVAGRIQRLLGPQDVAARFGGDEFVVLLADDRTESDIEQWAAGLTSHLSATYELNGTELNSSPSIGIAICPRDGQTIESLVRCADAAMYSAKKVGRGQYRFFDQSLNLKDVEEFHLEQSFSEALRNREFVLHYQPQVCLDSMEIIGYEALVRWQHPEFGLLFPDRFIPVAENSGFVIPLGLEVLRLACAQIAQWQVEGISAQPVAVNVSPIQLTQAEFCRQVLEMISEYDLKTDQLELEITETAMLDANAVESLHCLKAAGVKLSLDDFGTGYSGFAHLDAVPVDKLKIDRSLIAKICNSHDDSPIVSSTIILAKRMQLKVVAEGVETRDQLVHLKVAGCDIAQGYHLSRPMPPADLPDFLRAFTGQLKEYQPLMELFGEGLGGAGRDSSGQLL</sequence>
<protein>
    <submittedName>
        <fullName evidence="4">GGDEF-domain containing protein</fullName>
    </submittedName>
</protein>
<keyword evidence="5" id="KW-1185">Reference proteome</keyword>
<dbReference type="InterPro" id="IPR052155">
    <property type="entry name" value="Biofilm_reg_signaling"/>
</dbReference>
<feature type="transmembrane region" description="Helical" evidence="1">
    <location>
        <begin position="289"/>
        <end position="307"/>
    </location>
</feature>
<dbReference type="KEGG" id="msq:BKP64_15155"/>
<dbReference type="Pfam" id="PF00563">
    <property type="entry name" value="EAL"/>
    <property type="match status" value="1"/>
</dbReference>
<evidence type="ECO:0000259" key="2">
    <source>
        <dbReference type="PROSITE" id="PS50883"/>
    </source>
</evidence>
<dbReference type="PANTHER" id="PTHR44757">
    <property type="entry name" value="DIGUANYLATE CYCLASE DGCP"/>
    <property type="match status" value="1"/>
</dbReference>
<keyword evidence="1" id="KW-0812">Transmembrane</keyword>
<organism evidence="4 5">
    <name type="scientific">Marinobacter salinus</name>
    <dbReference type="NCBI Taxonomy" id="1874317"/>
    <lineage>
        <taxon>Bacteria</taxon>
        <taxon>Pseudomonadati</taxon>
        <taxon>Pseudomonadota</taxon>
        <taxon>Gammaproteobacteria</taxon>
        <taxon>Pseudomonadales</taxon>
        <taxon>Marinobacteraceae</taxon>
        <taxon>Marinobacter</taxon>
    </lineage>
</organism>
<dbReference type="PROSITE" id="PS50887">
    <property type="entry name" value="GGDEF"/>
    <property type="match status" value="1"/>
</dbReference>
<dbReference type="InterPro" id="IPR043128">
    <property type="entry name" value="Rev_trsase/Diguanyl_cyclase"/>
</dbReference>
<dbReference type="CDD" id="cd01949">
    <property type="entry name" value="GGDEF"/>
    <property type="match status" value="1"/>
</dbReference>
<dbReference type="RefSeq" id="WP_070971931.1">
    <property type="nucleotide sequence ID" value="NZ_CP017715.1"/>
</dbReference>
<feature type="domain" description="GGDEF" evidence="3">
    <location>
        <begin position="375"/>
        <end position="508"/>
    </location>
</feature>